<sequence>MDYEKEEGRLLRMWEEICAEESPDDGEEELALDADIVENRDTDSESEQDCETTDDEENAPTPKIPRIPCFVGRDNTTNWWKHVPKRTSRTRQENIIVRLPGVKNYAKNAKTGLECWSLFCNDSTTKTATLVNAIKQTIRACHVAGLVVVSIVCDQATTNVAAINSLVNDTRGNYLKAGVDMQDKYFEIDGKKIIPLYDGPHLLKGIRNNFLSKNIKYVNNDKQKCTAKWQHIVDAYKIDLPCGRLRLMKKLINHHVGMKIKQIKVSCCSQVFSNQVASGMTRMSLDILYTLS</sequence>
<protein>
    <submittedName>
        <fullName evidence="1">Uncharacterized protein</fullName>
    </submittedName>
</protein>
<keyword evidence="2" id="KW-1185">Reference proteome</keyword>
<dbReference type="Proteomes" id="UP001056778">
    <property type="component" value="Chromosome 2"/>
</dbReference>
<evidence type="ECO:0000313" key="1">
    <source>
        <dbReference type="EMBL" id="KAI4467781.1"/>
    </source>
</evidence>
<gene>
    <name evidence="1" type="ORF">MML48_2g00015289</name>
</gene>
<reference evidence="1" key="1">
    <citation type="submission" date="2022-04" db="EMBL/GenBank/DDBJ databases">
        <title>Chromosome-scale genome assembly of Holotrichia oblita Faldermann.</title>
        <authorList>
            <person name="Rongchong L."/>
        </authorList>
    </citation>
    <scope>NUCLEOTIDE SEQUENCE</scope>
    <source>
        <strain evidence="1">81SQS9</strain>
    </source>
</reference>
<name>A0ACB9TLN0_HOLOL</name>
<comment type="caution">
    <text evidence="1">The sequence shown here is derived from an EMBL/GenBank/DDBJ whole genome shotgun (WGS) entry which is preliminary data.</text>
</comment>
<dbReference type="EMBL" id="CM043016">
    <property type="protein sequence ID" value="KAI4467781.1"/>
    <property type="molecule type" value="Genomic_DNA"/>
</dbReference>
<proteinExistence type="predicted"/>
<evidence type="ECO:0000313" key="2">
    <source>
        <dbReference type="Proteomes" id="UP001056778"/>
    </source>
</evidence>
<accession>A0ACB9TLN0</accession>
<organism evidence="1 2">
    <name type="scientific">Holotrichia oblita</name>
    <name type="common">Chafer beetle</name>
    <dbReference type="NCBI Taxonomy" id="644536"/>
    <lineage>
        <taxon>Eukaryota</taxon>
        <taxon>Metazoa</taxon>
        <taxon>Ecdysozoa</taxon>
        <taxon>Arthropoda</taxon>
        <taxon>Hexapoda</taxon>
        <taxon>Insecta</taxon>
        <taxon>Pterygota</taxon>
        <taxon>Neoptera</taxon>
        <taxon>Endopterygota</taxon>
        <taxon>Coleoptera</taxon>
        <taxon>Polyphaga</taxon>
        <taxon>Scarabaeiformia</taxon>
        <taxon>Scarabaeidae</taxon>
        <taxon>Melolonthinae</taxon>
        <taxon>Holotrichia</taxon>
    </lineage>
</organism>